<dbReference type="InterPro" id="IPR001650">
    <property type="entry name" value="Helicase_C-like"/>
</dbReference>
<evidence type="ECO:0000256" key="4">
    <source>
        <dbReference type="ARBA" id="ARBA00022840"/>
    </source>
</evidence>
<evidence type="ECO:0000256" key="3">
    <source>
        <dbReference type="ARBA" id="ARBA00022806"/>
    </source>
</evidence>
<keyword evidence="4" id="KW-0067">ATP-binding</keyword>
<dbReference type="CDD" id="cd18793">
    <property type="entry name" value="SF2_C_SNF"/>
    <property type="match status" value="1"/>
</dbReference>
<dbReference type="GO" id="GO:0004520">
    <property type="term" value="F:DNA endonuclease activity"/>
    <property type="evidence" value="ECO:0007669"/>
    <property type="project" value="TreeGrafter"/>
</dbReference>
<dbReference type="AlphaFoldDB" id="A0AAE0GHC3"/>
<proteinExistence type="predicted"/>
<feature type="domain" description="Helicase C-terminal" evidence="6">
    <location>
        <begin position="7"/>
        <end position="158"/>
    </location>
</feature>
<keyword evidence="3" id="KW-0347">Helicase</keyword>
<feature type="region of interest" description="Disordered" evidence="5">
    <location>
        <begin position="182"/>
        <end position="226"/>
    </location>
</feature>
<dbReference type="GO" id="GO:0006281">
    <property type="term" value="P:DNA repair"/>
    <property type="evidence" value="ECO:0007669"/>
    <property type="project" value="TreeGrafter"/>
</dbReference>
<dbReference type="GO" id="GO:0043596">
    <property type="term" value="C:nuclear replication fork"/>
    <property type="evidence" value="ECO:0007669"/>
    <property type="project" value="TreeGrafter"/>
</dbReference>
<evidence type="ECO:0000313" key="7">
    <source>
        <dbReference type="EMBL" id="KAK3277461.1"/>
    </source>
</evidence>
<dbReference type="PANTHER" id="PTHR45766">
    <property type="entry name" value="DNA ANNEALING HELICASE AND ENDONUCLEASE ZRANB3 FAMILY MEMBER"/>
    <property type="match status" value="1"/>
</dbReference>
<name>A0AAE0GHC3_9CHLO</name>
<evidence type="ECO:0000256" key="1">
    <source>
        <dbReference type="ARBA" id="ARBA00022741"/>
    </source>
</evidence>
<comment type="caution">
    <text evidence="7">The sequence shown here is derived from an EMBL/GenBank/DDBJ whole genome shotgun (WGS) entry which is preliminary data.</text>
</comment>
<keyword evidence="2" id="KW-0378">Hydrolase</keyword>
<dbReference type="InterPro" id="IPR049730">
    <property type="entry name" value="SNF2/RAD54-like_C"/>
</dbReference>
<sequence length="226" mass="25113">GPAVREYMENLLDAADTQAKFLFFAHHQTLLDDVQQEMEKRKVKFIRIDGKTPSTEREKLVRQFQEERETRVAVLSIKAAGTGLTLTAASTVIFGELSWTPGDIVQAEDRAHRIGQVNSVNIQYLHAKETIDDLIWGSVANKLDCLGQVLDGRSDGLNANCVQATSAGQSTLDAFMDRRRADAPGQRDTVVQHHPGRFDAVPSDDVYEDEDSSFEAPRSSKRARAN</sequence>
<dbReference type="EMBL" id="LGRX02006097">
    <property type="protein sequence ID" value="KAK3277461.1"/>
    <property type="molecule type" value="Genomic_DNA"/>
</dbReference>
<evidence type="ECO:0000256" key="2">
    <source>
        <dbReference type="ARBA" id="ARBA00022801"/>
    </source>
</evidence>
<evidence type="ECO:0000259" key="6">
    <source>
        <dbReference type="PROSITE" id="PS51194"/>
    </source>
</evidence>
<keyword evidence="8" id="KW-1185">Reference proteome</keyword>
<protein>
    <recommendedName>
        <fullName evidence="6">Helicase C-terminal domain-containing protein</fullName>
    </recommendedName>
</protein>
<dbReference type="Proteomes" id="UP001190700">
    <property type="component" value="Unassembled WGS sequence"/>
</dbReference>
<dbReference type="GO" id="GO:0016787">
    <property type="term" value="F:hydrolase activity"/>
    <property type="evidence" value="ECO:0007669"/>
    <property type="project" value="UniProtKB-KW"/>
</dbReference>
<dbReference type="GO" id="GO:0031297">
    <property type="term" value="P:replication fork processing"/>
    <property type="evidence" value="ECO:0007669"/>
    <property type="project" value="TreeGrafter"/>
</dbReference>
<evidence type="ECO:0000313" key="8">
    <source>
        <dbReference type="Proteomes" id="UP001190700"/>
    </source>
</evidence>
<dbReference type="Pfam" id="PF00271">
    <property type="entry name" value="Helicase_C"/>
    <property type="match status" value="1"/>
</dbReference>
<dbReference type="GO" id="GO:0005524">
    <property type="term" value="F:ATP binding"/>
    <property type="evidence" value="ECO:0007669"/>
    <property type="project" value="UniProtKB-KW"/>
</dbReference>
<feature type="non-terminal residue" evidence="7">
    <location>
        <position position="1"/>
    </location>
</feature>
<dbReference type="InterPro" id="IPR027417">
    <property type="entry name" value="P-loop_NTPase"/>
</dbReference>
<evidence type="ECO:0000256" key="5">
    <source>
        <dbReference type="SAM" id="MobiDB-lite"/>
    </source>
</evidence>
<organism evidence="7 8">
    <name type="scientific">Cymbomonas tetramitiformis</name>
    <dbReference type="NCBI Taxonomy" id="36881"/>
    <lineage>
        <taxon>Eukaryota</taxon>
        <taxon>Viridiplantae</taxon>
        <taxon>Chlorophyta</taxon>
        <taxon>Pyramimonadophyceae</taxon>
        <taxon>Pyramimonadales</taxon>
        <taxon>Pyramimonadaceae</taxon>
        <taxon>Cymbomonas</taxon>
    </lineage>
</organism>
<dbReference type="SMART" id="SM00490">
    <property type="entry name" value="HELICc"/>
    <property type="match status" value="1"/>
</dbReference>
<dbReference type="SUPFAM" id="SSF52540">
    <property type="entry name" value="P-loop containing nucleoside triphosphate hydrolases"/>
    <property type="match status" value="1"/>
</dbReference>
<gene>
    <name evidence="7" type="ORF">CYMTET_14533</name>
</gene>
<dbReference type="PANTHER" id="PTHR45766:SF3">
    <property type="entry name" value="DNA ANNEALING HELICASE AND ENDONUCLEASE ZRANB3"/>
    <property type="match status" value="1"/>
</dbReference>
<keyword evidence="1" id="KW-0547">Nucleotide-binding</keyword>
<dbReference type="PROSITE" id="PS51194">
    <property type="entry name" value="HELICASE_CTER"/>
    <property type="match status" value="1"/>
</dbReference>
<accession>A0AAE0GHC3</accession>
<reference evidence="7 8" key="1">
    <citation type="journal article" date="2015" name="Genome Biol. Evol.">
        <title>Comparative Genomics of a Bacterivorous Green Alga Reveals Evolutionary Causalities and Consequences of Phago-Mixotrophic Mode of Nutrition.</title>
        <authorList>
            <person name="Burns J.A."/>
            <person name="Paasch A."/>
            <person name="Narechania A."/>
            <person name="Kim E."/>
        </authorList>
    </citation>
    <scope>NUCLEOTIDE SEQUENCE [LARGE SCALE GENOMIC DNA]</scope>
    <source>
        <strain evidence="7 8">PLY_AMNH</strain>
    </source>
</reference>
<dbReference type="Gene3D" id="3.40.50.300">
    <property type="entry name" value="P-loop containing nucleotide triphosphate hydrolases"/>
    <property type="match status" value="1"/>
</dbReference>
<dbReference type="GO" id="GO:0004386">
    <property type="term" value="F:helicase activity"/>
    <property type="evidence" value="ECO:0007669"/>
    <property type="project" value="UniProtKB-KW"/>
</dbReference>